<reference evidence="2" key="2">
    <citation type="submission" date="2018-05" db="EMBL/GenBank/DDBJ databases">
        <title>OgluRS3 (Oryza glumaepatula Reference Sequence Version 3).</title>
        <authorList>
            <person name="Zhang J."/>
            <person name="Kudrna D."/>
            <person name="Lee S."/>
            <person name="Talag J."/>
            <person name="Welchert J."/>
            <person name="Wing R.A."/>
        </authorList>
    </citation>
    <scope>NUCLEOTIDE SEQUENCE [LARGE SCALE GENOMIC DNA]</scope>
</reference>
<evidence type="ECO:0000313" key="2">
    <source>
        <dbReference type="EnsemblPlants" id="OGLUM06G06750.1"/>
    </source>
</evidence>
<organism evidence="2">
    <name type="scientific">Oryza glumipatula</name>
    <dbReference type="NCBI Taxonomy" id="40148"/>
    <lineage>
        <taxon>Eukaryota</taxon>
        <taxon>Viridiplantae</taxon>
        <taxon>Streptophyta</taxon>
        <taxon>Embryophyta</taxon>
        <taxon>Tracheophyta</taxon>
        <taxon>Spermatophyta</taxon>
        <taxon>Magnoliopsida</taxon>
        <taxon>Liliopsida</taxon>
        <taxon>Poales</taxon>
        <taxon>Poaceae</taxon>
        <taxon>BOP clade</taxon>
        <taxon>Oryzoideae</taxon>
        <taxon>Oryzeae</taxon>
        <taxon>Oryzinae</taxon>
        <taxon>Oryza</taxon>
    </lineage>
</organism>
<evidence type="ECO:0000313" key="3">
    <source>
        <dbReference type="Proteomes" id="UP000026961"/>
    </source>
</evidence>
<dbReference type="AlphaFoldDB" id="A0A0E0A6D3"/>
<keyword evidence="1" id="KW-1133">Transmembrane helix</keyword>
<keyword evidence="1" id="KW-0472">Membrane</keyword>
<reference evidence="2" key="1">
    <citation type="submission" date="2015-04" db="UniProtKB">
        <authorList>
            <consortium name="EnsemblPlants"/>
        </authorList>
    </citation>
    <scope>IDENTIFICATION</scope>
</reference>
<name>A0A0E0A6D3_9ORYZ</name>
<dbReference type="Proteomes" id="UP000026961">
    <property type="component" value="Chromosome 6"/>
</dbReference>
<keyword evidence="3" id="KW-1185">Reference proteome</keyword>
<dbReference type="Gramene" id="OGLUM06G06750.1">
    <property type="protein sequence ID" value="OGLUM06G06750.1"/>
    <property type="gene ID" value="OGLUM06G06750"/>
</dbReference>
<accession>A0A0E0A6D3</accession>
<feature type="transmembrane region" description="Helical" evidence="1">
    <location>
        <begin position="81"/>
        <end position="105"/>
    </location>
</feature>
<protein>
    <submittedName>
        <fullName evidence="2">Uncharacterized protein</fullName>
    </submittedName>
</protein>
<keyword evidence="1" id="KW-0812">Transmembrane</keyword>
<dbReference type="HOGENOM" id="CLU_155646_0_0_1"/>
<dbReference type="EnsemblPlants" id="OGLUM06G06750.1">
    <property type="protein sequence ID" value="OGLUM06G06750.1"/>
    <property type="gene ID" value="OGLUM06G06750"/>
</dbReference>
<evidence type="ECO:0000256" key="1">
    <source>
        <dbReference type="SAM" id="Phobius"/>
    </source>
</evidence>
<feature type="transmembrane region" description="Helical" evidence="1">
    <location>
        <begin position="40"/>
        <end position="61"/>
    </location>
</feature>
<proteinExistence type="predicted"/>
<sequence length="114" mass="12126">MFAILVAVTFAPILEILITGRFAPAAAAAAEGYDDNDHPAVLRMAVSVLSITVPATFYLGVMQLYVRVAPPVAPAPLRRRLAVLAWSMAWTTVVVGLPPLAVLLLELDLTGHHA</sequence>